<name>A0A4U5LTI8_STECR</name>
<gene>
    <name evidence="2" type="ORF">L596_029058</name>
</gene>
<evidence type="ECO:0000256" key="1">
    <source>
        <dbReference type="SAM" id="MobiDB-lite"/>
    </source>
</evidence>
<evidence type="ECO:0000313" key="3">
    <source>
        <dbReference type="Proteomes" id="UP000298663"/>
    </source>
</evidence>
<evidence type="ECO:0000313" key="2">
    <source>
        <dbReference type="EMBL" id="TKR59380.1"/>
    </source>
</evidence>
<protein>
    <submittedName>
        <fullName evidence="2">Uncharacterized protein</fullName>
    </submittedName>
</protein>
<organism evidence="2 3">
    <name type="scientific">Steinernema carpocapsae</name>
    <name type="common">Entomopathogenic nematode</name>
    <dbReference type="NCBI Taxonomy" id="34508"/>
    <lineage>
        <taxon>Eukaryota</taxon>
        <taxon>Metazoa</taxon>
        <taxon>Ecdysozoa</taxon>
        <taxon>Nematoda</taxon>
        <taxon>Chromadorea</taxon>
        <taxon>Rhabditida</taxon>
        <taxon>Tylenchina</taxon>
        <taxon>Panagrolaimomorpha</taxon>
        <taxon>Strongyloidoidea</taxon>
        <taxon>Steinernematidae</taxon>
        <taxon>Steinernema</taxon>
    </lineage>
</organism>
<dbReference type="EMBL" id="AZBU02000012">
    <property type="protein sequence ID" value="TKR59380.1"/>
    <property type="molecule type" value="Genomic_DNA"/>
</dbReference>
<feature type="region of interest" description="Disordered" evidence="1">
    <location>
        <begin position="1"/>
        <end position="27"/>
    </location>
</feature>
<dbReference type="Proteomes" id="UP000298663">
    <property type="component" value="Unassembled WGS sequence"/>
</dbReference>
<keyword evidence="3" id="KW-1185">Reference proteome</keyword>
<accession>A0A4U5LTI8</accession>
<reference evidence="2 3" key="2">
    <citation type="journal article" date="2019" name="G3 (Bethesda)">
        <title>Hybrid Assembly of the Genome of the Entomopathogenic Nematode Steinernema carpocapsae Identifies the X-Chromosome.</title>
        <authorList>
            <person name="Serra L."/>
            <person name="Macchietto M."/>
            <person name="Macias-Munoz A."/>
            <person name="McGill C.J."/>
            <person name="Rodriguez I.M."/>
            <person name="Rodriguez B."/>
            <person name="Murad R."/>
            <person name="Mortazavi A."/>
        </authorList>
    </citation>
    <scope>NUCLEOTIDE SEQUENCE [LARGE SCALE GENOMIC DNA]</scope>
    <source>
        <strain evidence="2 3">ALL</strain>
    </source>
</reference>
<sequence length="93" mass="10506">MDAVKKEGDASTAAPPPLNPEKNEEQDNLIAAVEDALFCEVALAKWNMMSTLVRKADRHDVFSVQVPKWMAHMKQRRDHDLKRAKGTYAVEDV</sequence>
<comment type="caution">
    <text evidence="2">The sequence shown here is derived from an EMBL/GenBank/DDBJ whole genome shotgun (WGS) entry which is preliminary data.</text>
</comment>
<reference evidence="2 3" key="1">
    <citation type="journal article" date="2015" name="Genome Biol.">
        <title>Comparative genomics of Steinernema reveals deeply conserved gene regulatory networks.</title>
        <authorList>
            <person name="Dillman A.R."/>
            <person name="Macchietto M."/>
            <person name="Porter C.F."/>
            <person name="Rogers A."/>
            <person name="Williams B."/>
            <person name="Antoshechkin I."/>
            <person name="Lee M.M."/>
            <person name="Goodwin Z."/>
            <person name="Lu X."/>
            <person name="Lewis E.E."/>
            <person name="Goodrich-Blair H."/>
            <person name="Stock S.P."/>
            <person name="Adams B.J."/>
            <person name="Sternberg P.W."/>
            <person name="Mortazavi A."/>
        </authorList>
    </citation>
    <scope>NUCLEOTIDE SEQUENCE [LARGE SCALE GENOMIC DNA]</scope>
    <source>
        <strain evidence="2 3">ALL</strain>
    </source>
</reference>
<proteinExistence type="predicted"/>
<dbReference type="AlphaFoldDB" id="A0A4U5LTI8"/>